<evidence type="ECO:0000256" key="1">
    <source>
        <dbReference type="SAM" id="MobiDB-lite"/>
    </source>
</evidence>
<name>A0A117P5U1_9ACTN</name>
<evidence type="ECO:0000313" key="2">
    <source>
        <dbReference type="EMBL" id="KUM73557.1"/>
    </source>
</evidence>
<proteinExistence type="predicted"/>
<dbReference type="EMBL" id="LMWJ01000015">
    <property type="protein sequence ID" value="KUM73557.1"/>
    <property type="molecule type" value="Genomic_DNA"/>
</dbReference>
<accession>A0A117P5U1</accession>
<organism evidence="2 3">
    <name type="scientific">Streptomyces curacoi</name>
    <dbReference type="NCBI Taxonomy" id="146536"/>
    <lineage>
        <taxon>Bacteria</taxon>
        <taxon>Bacillati</taxon>
        <taxon>Actinomycetota</taxon>
        <taxon>Actinomycetes</taxon>
        <taxon>Kitasatosporales</taxon>
        <taxon>Streptomycetaceae</taxon>
        <taxon>Streptomyces</taxon>
    </lineage>
</organism>
<protein>
    <submittedName>
        <fullName evidence="2">Uncharacterized protein</fullName>
    </submittedName>
</protein>
<gene>
    <name evidence="2" type="ORF">AQI70_22670</name>
</gene>
<dbReference type="Proteomes" id="UP000054024">
    <property type="component" value="Unassembled WGS sequence"/>
</dbReference>
<evidence type="ECO:0000313" key="3">
    <source>
        <dbReference type="Proteomes" id="UP000054024"/>
    </source>
</evidence>
<sequence>MPRTPEQAAFAFVERGVYGSVVRLPPSVHGEGDDGFVPHPIETARDKGVSTYPGTGSNRRPPCAASMPPVSVSSGRPEGGCPGQQAARHR</sequence>
<comment type="caution">
    <text evidence="2">The sequence shown here is derived from an EMBL/GenBank/DDBJ whole genome shotgun (WGS) entry which is preliminary data.</text>
</comment>
<keyword evidence="3" id="KW-1185">Reference proteome</keyword>
<feature type="region of interest" description="Disordered" evidence="1">
    <location>
        <begin position="28"/>
        <end position="90"/>
    </location>
</feature>
<dbReference type="AlphaFoldDB" id="A0A117P5U1"/>
<dbReference type="STRING" id="146536.AQI70_22670"/>
<reference evidence="2 3" key="1">
    <citation type="submission" date="2015-10" db="EMBL/GenBank/DDBJ databases">
        <title>Draft genome sequence of Streptomyces curacoi DSM 40107, type strain for the species Streptomyces curacoi.</title>
        <authorList>
            <person name="Ruckert C."/>
            <person name="Winkler A."/>
            <person name="Kalinowski J."/>
            <person name="Kampfer P."/>
            <person name="Glaeser S."/>
        </authorList>
    </citation>
    <scope>NUCLEOTIDE SEQUENCE [LARGE SCALE GENOMIC DNA]</scope>
    <source>
        <strain evidence="2 3">DSM 40107</strain>
    </source>
</reference>